<dbReference type="InterPro" id="IPR001789">
    <property type="entry name" value="Sig_transdc_resp-reg_receiver"/>
</dbReference>
<feature type="domain" description="Response regulatory" evidence="10">
    <location>
        <begin position="622"/>
        <end position="738"/>
    </location>
</feature>
<dbReference type="InterPro" id="IPR036641">
    <property type="entry name" value="HPT_dom_sf"/>
</dbReference>
<reference evidence="13" key="1">
    <citation type="journal article" date="2014" name="Int. J. Syst. Evol. Microbiol.">
        <title>Complete genome sequence of Corynebacterium casei LMG S-19264T (=DSM 44701T), isolated from a smear-ripened cheese.</title>
        <authorList>
            <consortium name="US DOE Joint Genome Institute (JGI-PGF)"/>
            <person name="Walter F."/>
            <person name="Albersmeier A."/>
            <person name="Kalinowski J."/>
            <person name="Ruckert C."/>
        </authorList>
    </citation>
    <scope>NUCLEOTIDE SEQUENCE</scope>
    <source>
        <strain evidence="13">KCTC 23714</strain>
    </source>
</reference>
<dbReference type="InterPro" id="IPR004358">
    <property type="entry name" value="Sig_transdc_His_kin-like_C"/>
</dbReference>
<dbReference type="SUPFAM" id="SSF55874">
    <property type="entry name" value="ATPase domain of HSP90 chaperone/DNA topoisomerase II/histidine kinase"/>
    <property type="match status" value="1"/>
</dbReference>
<dbReference type="SMART" id="SM00448">
    <property type="entry name" value="REC"/>
    <property type="match status" value="1"/>
</dbReference>
<dbReference type="NCBIfam" id="TIGR00229">
    <property type="entry name" value="sensory_box"/>
    <property type="match status" value="1"/>
</dbReference>
<name>A0A918IS68_9RHOB</name>
<dbReference type="Pfam" id="PF02518">
    <property type="entry name" value="HATPase_c"/>
    <property type="match status" value="1"/>
</dbReference>
<dbReference type="EC" id="2.7.13.3" evidence="2"/>
<dbReference type="CDD" id="cd00082">
    <property type="entry name" value="HisKA"/>
    <property type="match status" value="1"/>
</dbReference>
<dbReference type="EMBL" id="BMYQ01000002">
    <property type="protein sequence ID" value="GGW26651.1"/>
    <property type="molecule type" value="Genomic_DNA"/>
</dbReference>
<proteinExistence type="predicted"/>
<dbReference type="CDD" id="cd00130">
    <property type="entry name" value="PAS"/>
    <property type="match status" value="1"/>
</dbReference>
<keyword evidence="8" id="KW-0472">Membrane</keyword>
<dbReference type="InterPro" id="IPR035965">
    <property type="entry name" value="PAS-like_dom_sf"/>
</dbReference>
<dbReference type="AlphaFoldDB" id="A0A918IS68"/>
<dbReference type="CDD" id="cd17546">
    <property type="entry name" value="REC_hyHK_CKI1_RcsC-like"/>
    <property type="match status" value="1"/>
</dbReference>
<reference evidence="13" key="2">
    <citation type="submission" date="2020-09" db="EMBL/GenBank/DDBJ databases">
        <authorList>
            <person name="Sun Q."/>
            <person name="Kim S."/>
        </authorList>
    </citation>
    <scope>NUCLEOTIDE SEQUENCE</scope>
    <source>
        <strain evidence="13">KCTC 23714</strain>
    </source>
</reference>
<comment type="caution">
    <text evidence="13">The sequence shown here is derived from an EMBL/GenBank/DDBJ whole genome shotgun (WGS) entry which is preliminary data.</text>
</comment>
<dbReference type="PANTHER" id="PTHR43047">
    <property type="entry name" value="TWO-COMPONENT HISTIDINE PROTEIN KINASE"/>
    <property type="match status" value="1"/>
</dbReference>
<evidence type="ECO:0000256" key="6">
    <source>
        <dbReference type="PROSITE-ProRule" id="PRU00169"/>
    </source>
</evidence>
<keyword evidence="5 13" id="KW-0418">Kinase</keyword>
<feature type="domain" description="PAS" evidence="11">
    <location>
        <begin position="224"/>
        <end position="279"/>
    </location>
</feature>
<dbReference type="SMART" id="SM00388">
    <property type="entry name" value="HisKA"/>
    <property type="match status" value="1"/>
</dbReference>
<evidence type="ECO:0000259" key="12">
    <source>
        <dbReference type="PROSITE" id="PS50113"/>
    </source>
</evidence>
<dbReference type="Pfam" id="PF00512">
    <property type="entry name" value="HisKA"/>
    <property type="match status" value="1"/>
</dbReference>
<sequence>MIDPDWVERQLQRIVTRGWPVLVIAVIGLGVLGIVGYHFTARLEDIRIAQSDNTTWLIAQSEVEALKLAEKVIVARQGPMGAAQVADLRQAFDLFYSRINVINTHVNQSPILTPMAGDPAWRAVVQRTERLRALIDVPNRDLTADLPDIRAELVLLRGPLREFALEALSRLVDAATARRETLARLWLRSATLAVTLIVMLLVLSWGMLHLARRLRQRHHEVERAQSNLEQTLASSLDGVIVVRQDGTVLRVNPAAEAILGYTLEELQQSRDLLSLLLPEGTGDPATHALRSMILSGADSRKEGRIYLSAQRRDGSSIPVELALASDRDADGRLIYFAFLRDISDRVSYEATLREARDSALQAAEAKARFLAVMSHEMRTPLNGLIAALDLLRETTRLSARQARFLAVAEASAALALDQINDVLELTRLEGDAALEDLSDFNLCATVREMAEQVSPLAARQKNKISLDLPPEANCWLQGHRRSFLRVLLNLLGNAAKFTTGGTITLSVHVLDQPDGLSLVRVEISDTGIGIASEKLSTIFEPFETLDNGYDRVAEGTGLGLGIARRTVERMGGAIGVDSRLGEGSTFWFTAPMARVAPPGAKPDDAPDTEAAAAPTPQPPVQEILIVEDNPTNRIVLREMLRHLGQTVVEASNGSEAVELARHRRFDLIFMDVSMPEIDGVTASRQIRAGGQSAQAWIVALTAHGLPEDLERFRRGGLTEILQKPVTIAQLVPYLTAQTPEPAGDDRAMPADFDVVVVGELRALLPAAQMRQLLDGILAEGDGFIAALEAGESGPALADRAHRLRGAASIAGAAGLAALLEKVESELQEKGVVPSLVEWREIWGKAREVLPLRLLPEGENTTKA</sequence>
<evidence type="ECO:0000259" key="9">
    <source>
        <dbReference type="PROSITE" id="PS50109"/>
    </source>
</evidence>
<dbReference type="SUPFAM" id="SSF47384">
    <property type="entry name" value="Homodimeric domain of signal transducing histidine kinase"/>
    <property type="match status" value="1"/>
</dbReference>
<keyword evidence="8" id="KW-0812">Transmembrane</keyword>
<dbReference type="SUPFAM" id="SSF55785">
    <property type="entry name" value="PYP-like sensor domain (PAS domain)"/>
    <property type="match status" value="1"/>
</dbReference>
<protein>
    <recommendedName>
        <fullName evidence="2">histidine kinase</fullName>
        <ecNumber evidence="2">2.7.13.3</ecNumber>
    </recommendedName>
</protein>
<dbReference type="Proteomes" id="UP000628984">
    <property type="component" value="Unassembled WGS sequence"/>
</dbReference>
<gene>
    <name evidence="13" type="ORF">GCM10011452_13750</name>
</gene>
<feature type="transmembrane region" description="Helical" evidence="8">
    <location>
        <begin position="20"/>
        <end position="39"/>
    </location>
</feature>
<dbReference type="PRINTS" id="PR00344">
    <property type="entry name" value="BCTRLSENSOR"/>
</dbReference>
<dbReference type="InterPro" id="IPR003594">
    <property type="entry name" value="HATPase_dom"/>
</dbReference>
<dbReference type="Gene3D" id="3.40.50.2300">
    <property type="match status" value="1"/>
</dbReference>
<evidence type="ECO:0000256" key="7">
    <source>
        <dbReference type="SAM" id="MobiDB-lite"/>
    </source>
</evidence>
<dbReference type="SUPFAM" id="SSF52172">
    <property type="entry name" value="CheY-like"/>
    <property type="match status" value="1"/>
</dbReference>
<dbReference type="PANTHER" id="PTHR43047:SF64">
    <property type="entry name" value="HISTIDINE KINASE CONTAINING CHEY-HOMOLOGOUS RECEIVER DOMAIN AND PAS DOMAIN-RELATED"/>
    <property type="match status" value="1"/>
</dbReference>
<evidence type="ECO:0000256" key="5">
    <source>
        <dbReference type="ARBA" id="ARBA00022777"/>
    </source>
</evidence>
<feature type="region of interest" description="Disordered" evidence="7">
    <location>
        <begin position="595"/>
        <end position="616"/>
    </location>
</feature>
<dbReference type="SMART" id="SM00387">
    <property type="entry name" value="HATPase_c"/>
    <property type="match status" value="1"/>
</dbReference>
<dbReference type="PROSITE" id="PS50113">
    <property type="entry name" value="PAC"/>
    <property type="match status" value="1"/>
</dbReference>
<evidence type="ECO:0000256" key="2">
    <source>
        <dbReference type="ARBA" id="ARBA00012438"/>
    </source>
</evidence>
<evidence type="ECO:0000313" key="13">
    <source>
        <dbReference type="EMBL" id="GGW26651.1"/>
    </source>
</evidence>
<dbReference type="SUPFAM" id="SSF47226">
    <property type="entry name" value="Histidine-containing phosphotransfer domain, HPT domain"/>
    <property type="match status" value="1"/>
</dbReference>
<feature type="domain" description="PAC" evidence="12">
    <location>
        <begin position="299"/>
        <end position="354"/>
    </location>
</feature>
<dbReference type="PROSITE" id="PS50109">
    <property type="entry name" value="HIS_KIN"/>
    <property type="match status" value="1"/>
</dbReference>
<keyword evidence="4" id="KW-0808">Transferase</keyword>
<dbReference type="InterPro" id="IPR036097">
    <property type="entry name" value="HisK_dim/P_sf"/>
</dbReference>
<evidence type="ECO:0000313" key="14">
    <source>
        <dbReference type="Proteomes" id="UP000628984"/>
    </source>
</evidence>
<dbReference type="InterPro" id="IPR000014">
    <property type="entry name" value="PAS"/>
</dbReference>
<dbReference type="InterPro" id="IPR011006">
    <property type="entry name" value="CheY-like_superfamily"/>
</dbReference>
<dbReference type="Pfam" id="PF00072">
    <property type="entry name" value="Response_reg"/>
    <property type="match status" value="1"/>
</dbReference>
<evidence type="ECO:0000256" key="4">
    <source>
        <dbReference type="ARBA" id="ARBA00022679"/>
    </source>
</evidence>
<dbReference type="InterPro" id="IPR000700">
    <property type="entry name" value="PAS-assoc_C"/>
</dbReference>
<feature type="transmembrane region" description="Helical" evidence="8">
    <location>
        <begin position="185"/>
        <end position="208"/>
    </location>
</feature>
<evidence type="ECO:0000259" key="11">
    <source>
        <dbReference type="PROSITE" id="PS50112"/>
    </source>
</evidence>
<feature type="domain" description="Histidine kinase" evidence="9">
    <location>
        <begin position="372"/>
        <end position="594"/>
    </location>
</feature>
<dbReference type="RefSeq" id="WP_189633093.1">
    <property type="nucleotide sequence ID" value="NZ_BMYQ01000002.1"/>
</dbReference>
<dbReference type="GO" id="GO:0000155">
    <property type="term" value="F:phosphorelay sensor kinase activity"/>
    <property type="evidence" value="ECO:0007669"/>
    <property type="project" value="InterPro"/>
</dbReference>
<organism evidence="13 14">
    <name type="scientific">Gemmobacter lanyuensis</name>
    <dbReference type="NCBI Taxonomy" id="1054497"/>
    <lineage>
        <taxon>Bacteria</taxon>
        <taxon>Pseudomonadati</taxon>
        <taxon>Pseudomonadota</taxon>
        <taxon>Alphaproteobacteria</taxon>
        <taxon>Rhodobacterales</taxon>
        <taxon>Paracoccaceae</taxon>
        <taxon>Gemmobacter</taxon>
    </lineage>
</organism>
<dbReference type="CDD" id="cd16922">
    <property type="entry name" value="HATPase_EvgS-ArcB-TorS-like"/>
    <property type="match status" value="1"/>
</dbReference>
<dbReference type="Gene3D" id="3.30.565.10">
    <property type="entry name" value="Histidine kinase-like ATPase, C-terminal domain"/>
    <property type="match status" value="1"/>
</dbReference>
<keyword evidence="8" id="KW-1133">Transmembrane helix</keyword>
<dbReference type="InterPro" id="IPR003661">
    <property type="entry name" value="HisK_dim/P_dom"/>
</dbReference>
<dbReference type="InterPro" id="IPR036890">
    <property type="entry name" value="HATPase_C_sf"/>
</dbReference>
<evidence type="ECO:0000259" key="10">
    <source>
        <dbReference type="PROSITE" id="PS50110"/>
    </source>
</evidence>
<dbReference type="Gene3D" id="1.10.287.130">
    <property type="match status" value="1"/>
</dbReference>
<comment type="catalytic activity">
    <reaction evidence="1">
        <text>ATP + protein L-histidine = ADP + protein N-phospho-L-histidine.</text>
        <dbReference type="EC" id="2.7.13.3"/>
    </reaction>
</comment>
<dbReference type="Gene3D" id="3.30.450.20">
    <property type="entry name" value="PAS domain"/>
    <property type="match status" value="1"/>
</dbReference>
<feature type="modified residue" description="4-aspartylphosphate" evidence="6">
    <location>
        <position position="671"/>
    </location>
</feature>
<dbReference type="SMART" id="SM00091">
    <property type="entry name" value="PAS"/>
    <property type="match status" value="1"/>
</dbReference>
<keyword evidence="3 6" id="KW-0597">Phosphoprotein</keyword>
<evidence type="ECO:0000256" key="1">
    <source>
        <dbReference type="ARBA" id="ARBA00000085"/>
    </source>
</evidence>
<dbReference type="InterPro" id="IPR005467">
    <property type="entry name" value="His_kinase_dom"/>
</dbReference>
<evidence type="ECO:0000256" key="8">
    <source>
        <dbReference type="SAM" id="Phobius"/>
    </source>
</evidence>
<dbReference type="Pfam" id="PF13426">
    <property type="entry name" value="PAS_9"/>
    <property type="match status" value="1"/>
</dbReference>
<accession>A0A918IS68</accession>
<dbReference type="PROSITE" id="PS50110">
    <property type="entry name" value="RESPONSE_REGULATORY"/>
    <property type="match status" value="1"/>
</dbReference>
<dbReference type="Gene3D" id="1.20.120.160">
    <property type="entry name" value="HPT domain"/>
    <property type="match status" value="1"/>
</dbReference>
<dbReference type="PROSITE" id="PS50112">
    <property type="entry name" value="PAS"/>
    <property type="match status" value="1"/>
</dbReference>
<keyword evidence="14" id="KW-1185">Reference proteome</keyword>
<evidence type="ECO:0000256" key="3">
    <source>
        <dbReference type="ARBA" id="ARBA00022553"/>
    </source>
</evidence>